<feature type="transmembrane region" description="Helical" evidence="7">
    <location>
        <begin position="231"/>
        <end position="256"/>
    </location>
</feature>
<name>A0A6G7Y6X6_9ACTN</name>
<evidence type="ECO:0000256" key="2">
    <source>
        <dbReference type="ARBA" id="ARBA00022448"/>
    </source>
</evidence>
<feature type="transmembrane region" description="Helical" evidence="7">
    <location>
        <begin position="296"/>
        <end position="317"/>
    </location>
</feature>
<keyword evidence="3" id="KW-1003">Cell membrane</keyword>
<keyword evidence="11" id="KW-1185">Reference proteome</keyword>
<keyword evidence="2 7" id="KW-0813">Transport</keyword>
<gene>
    <name evidence="10" type="ORF">G7070_09355</name>
</gene>
<evidence type="ECO:0000256" key="4">
    <source>
        <dbReference type="ARBA" id="ARBA00022692"/>
    </source>
</evidence>
<proteinExistence type="inferred from homology"/>
<dbReference type="CDD" id="cd06261">
    <property type="entry name" value="TM_PBP2"/>
    <property type="match status" value="1"/>
</dbReference>
<dbReference type="PROSITE" id="PS50928">
    <property type="entry name" value="ABC_TM1"/>
    <property type="match status" value="1"/>
</dbReference>
<evidence type="ECO:0000313" key="10">
    <source>
        <dbReference type="EMBL" id="QIK72436.1"/>
    </source>
</evidence>
<reference evidence="10 11" key="1">
    <citation type="submission" date="2020-03" db="EMBL/GenBank/DDBJ databases">
        <title>Propioniciclava sp. nov., isolated from Hydrophilus acuminatus.</title>
        <authorList>
            <person name="Hyun D.-W."/>
            <person name="Bae J.-W."/>
        </authorList>
    </citation>
    <scope>NUCLEOTIDE SEQUENCE [LARGE SCALE GENOMIC DNA]</scope>
    <source>
        <strain evidence="10 11">HDW11</strain>
    </source>
</reference>
<dbReference type="InterPro" id="IPR035906">
    <property type="entry name" value="MetI-like_sf"/>
</dbReference>
<dbReference type="GO" id="GO:0055085">
    <property type="term" value="P:transmembrane transport"/>
    <property type="evidence" value="ECO:0007669"/>
    <property type="project" value="InterPro"/>
</dbReference>
<dbReference type="InterPro" id="IPR051393">
    <property type="entry name" value="ABC_transporter_permease"/>
</dbReference>
<dbReference type="Proteomes" id="UP000501058">
    <property type="component" value="Chromosome"/>
</dbReference>
<dbReference type="PANTHER" id="PTHR30193">
    <property type="entry name" value="ABC TRANSPORTER PERMEASE PROTEIN"/>
    <property type="match status" value="1"/>
</dbReference>
<sequence length="325" mass="34879">MSLPVAAPPVVVPDAPAPSRSHRRGGGRADVSLPPGSSTFLWPTLFLGPLILGLVIFFIWPIFRTLYLSFTETGAFGGSTWVGLANYGELFSDPELPQALLNTAIYTVFSLVGIPLALVIAALLNTPGLKGRSVYRVLYFLPVVTMPAAIALVWKMIYNGDYGILNQLLGMVGVQGTSWLNNPGTVLLSVAIVGIWSSLGSNIVIFMAALQGVPPSLYEAAEMDGAGPVRRFLSVTVPMISPSVFFITVLSVIGALQVFDLVYVMIGPDSAALPHAKTIVFLFYETGFLKHNQGAAAAIAFVLLVIILALTIIQFSLQKKWVHYE</sequence>
<comment type="similarity">
    <text evidence="7">Belongs to the binding-protein-dependent transport system permease family.</text>
</comment>
<feature type="domain" description="ABC transmembrane type-1" evidence="9">
    <location>
        <begin position="99"/>
        <end position="314"/>
    </location>
</feature>
<dbReference type="KEGG" id="prv:G7070_09355"/>
<feature type="region of interest" description="Disordered" evidence="8">
    <location>
        <begin position="1"/>
        <end position="31"/>
    </location>
</feature>
<feature type="transmembrane region" description="Helical" evidence="7">
    <location>
        <begin position="186"/>
        <end position="210"/>
    </location>
</feature>
<keyword evidence="4 7" id="KW-0812">Transmembrane</keyword>
<protein>
    <submittedName>
        <fullName evidence="10">Sugar ABC transporter permease</fullName>
    </submittedName>
</protein>
<keyword evidence="6 7" id="KW-0472">Membrane</keyword>
<evidence type="ECO:0000256" key="1">
    <source>
        <dbReference type="ARBA" id="ARBA00004651"/>
    </source>
</evidence>
<evidence type="ECO:0000256" key="6">
    <source>
        <dbReference type="ARBA" id="ARBA00023136"/>
    </source>
</evidence>
<evidence type="ECO:0000256" key="8">
    <source>
        <dbReference type="SAM" id="MobiDB-lite"/>
    </source>
</evidence>
<dbReference type="GO" id="GO:0005886">
    <property type="term" value="C:plasma membrane"/>
    <property type="evidence" value="ECO:0007669"/>
    <property type="project" value="UniProtKB-SubCell"/>
</dbReference>
<organism evidence="10 11">
    <name type="scientific">Propioniciclava coleopterorum</name>
    <dbReference type="NCBI Taxonomy" id="2714937"/>
    <lineage>
        <taxon>Bacteria</taxon>
        <taxon>Bacillati</taxon>
        <taxon>Actinomycetota</taxon>
        <taxon>Actinomycetes</taxon>
        <taxon>Propionibacteriales</taxon>
        <taxon>Propionibacteriaceae</taxon>
        <taxon>Propioniciclava</taxon>
    </lineage>
</organism>
<dbReference type="InterPro" id="IPR000515">
    <property type="entry name" value="MetI-like"/>
</dbReference>
<accession>A0A6G7Y6X6</accession>
<feature type="compositionally biased region" description="Pro residues" evidence="8">
    <location>
        <begin position="1"/>
        <end position="11"/>
    </location>
</feature>
<evidence type="ECO:0000256" key="5">
    <source>
        <dbReference type="ARBA" id="ARBA00022989"/>
    </source>
</evidence>
<dbReference type="PANTHER" id="PTHR30193:SF37">
    <property type="entry name" value="INNER MEMBRANE ABC TRANSPORTER PERMEASE PROTEIN YCJO"/>
    <property type="match status" value="1"/>
</dbReference>
<dbReference type="SUPFAM" id="SSF161098">
    <property type="entry name" value="MetI-like"/>
    <property type="match status" value="1"/>
</dbReference>
<feature type="transmembrane region" description="Helical" evidence="7">
    <location>
        <begin position="40"/>
        <end position="59"/>
    </location>
</feature>
<dbReference type="AlphaFoldDB" id="A0A6G7Y6X6"/>
<dbReference type="EMBL" id="CP049865">
    <property type="protein sequence ID" value="QIK72436.1"/>
    <property type="molecule type" value="Genomic_DNA"/>
</dbReference>
<keyword evidence="5 7" id="KW-1133">Transmembrane helix</keyword>
<evidence type="ECO:0000256" key="3">
    <source>
        <dbReference type="ARBA" id="ARBA00022475"/>
    </source>
</evidence>
<dbReference type="Pfam" id="PF00528">
    <property type="entry name" value="BPD_transp_1"/>
    <property type="match status" value="1"/>
</dbReference>
<dbReference type="Gene3D" id="1.10.3720.10">
    <property type="entry name" value="MetI-like"/>
    <property type="match status" value="1"/>
</dbReference>
<feature type="transmembrane region" description="Helical" evidence="7">
    <location>
        <begin position="137"/>
        <end position="157"/>
    </location>
</feature>
<feature type="transmembrane region" description="Helical" evidence="7">
    <location>
        <begin position="66"/>
        <end position="84"/>
    </location>
</feature>
<evidence type="ECO:0000313" key="11">
    <source>
        <dbReference type="Proteomes" id="UP000501058"/>
    </source>
</evidence>
<comment type="subcellular location">
    <subcellularLocation>
        <location evidence="1 7">Cell membrane</location>
        <topology evidence="1 7">Multi-pass membrane protein</topology>
    </subcellularLocation>
</comment>
<feature type="transmembrane region" description="Helical" evidence="7">
    <location>
        <begin position="104"/>
        <end position="125"/>
    </location>
</feature>
<evidence type="ECO:0000259" key="9">
    <source>
        <dbReference type="PROSITE" id="PS50928"/>
    </source>
</evidence>
<evidence type="ECO:0000256" key="7">
    <source>
        <dbReference type="RuleBase" id="RU363032"/>
    </source>
</evidence>